<name>A0AAE0GQD8_9CHLO</name>
<sequence>ASNHQPTATSPTPSSDTAAATSLEPETLTWEEEVHPGEVDPAQTVLLESASHTAAETGVIRLELRDKYSNPVEDSSSADPVSLTSILETDDAVELTGSWPSGVGDIQVEDAVAEVSFEYLATVAGTYALDVLTAYVDSSLAASTLVVVPSTLDPEESAVLTETVPIACVAGQNSTFQLEVRDAFGNVVVTDAQPSVEMIFLSTDNSAVASGDTVADIEIEFGNSTGVYTVMYQIKYRGEVQMNVELQTEEGLVHIDESPFYQEIESSTTSASNSELQGDGLSACVVGYPATLRILAFDEYGNPSSSTTDAFYATIDGTRQEASFASKGVYEVSYTVTAEAETAILQVYLSSELITNGCPESDAADVMSYYSGKFVIATHDSDGVRLYEDLTAFTLQVDPGGSDDTYVVANEGDDAGTYTAYYARSTAVSYTLAVFQDEGGEGYQDISAQLGVSGNVTVWPNVTNAGQSSMTVLDSDSAPTDNGVEVIIVARDVFGNEQMTLQNYKDDVQTSYKVTTDNEGNDCVPDDSCRSEDSSTECLSHVTYTVEHAGDEPLCRIKPTNEHWVGRMSCPGNGIVT</sequence>
<dbReference type="InterPro" id="IPR013783">
    <property type="entry name" value="Ig-like_fold"/>
</dbReference>
<protein>
    <submittedName>
        <fullName evidence="3">Uncharacterized protein</fullName>
    </submittedName>
</protein>
<dbReference type="PROSITE" id="PS50194">
    <property type="entry name" value="FILAMIN_REPEAT"/>
    <property type="match status" value="1"/>
</dbReference>
<dbReference type="InterPro" id="IPR017868">
    <property type="entry name" value="Filamin/ABP280_repeat-like"/>
</dbReference>
<reference evidence="3 4" key="1">
    <citation type="journal article" date="2015" name="Genome Biol. Evol.">
        <title>Comparative Genomics of a Bacterivorous Green Alga Reveals Evolutionary Causalities and Consequences of Phago-Mixotrophic Mode of Nutrition.</title>
        <authorList>
            <person name="Burns J.A."/>
            <person name="Paasch A."/>
            <person name="Narechania A."/>
            <person name="Kim E."/>
        </authorList>
    </citation>
    <scope>NUCLEOTIDE SEQUENCE [LARGE SCALE GENOMIC DNA]</scope>
    <source>
        <strain evidence="3 4">PLY_AMNH</strain>
    </source>
</reference>
<evidence type="ECO:0000313" key="3">
    <source>
        <dbReference type="EMBL" id="KAK3282382.1"/>
    </source>
</evidence>
<evidence type="ECO:0000256" key="2">
    <source>
        <dbReference type="SAM" id="MobiDB-lite"/>
    </source>
</evidence>
<dbReference type="Proteomes" id="UP001190700">
    <property type="component" value="Unassembled WGS sequence"/>
</dbReference>
<keyword evidence="4" id="KW-1185">Reference proteome</keyword>
<organism evidence="3 4">
    <name type="scientific">Cymbomonas tetramitiformis</name>
    <dbReference type="NCBI Taxonomy" id="36881"/>
    <lineage>
        <taxon>Eukaryota</taxon>
        <taxon>Viridiplantae</taxon>
        <taxon>Chlorophyta</taxon>
        <taxon>Pyramimonadophyceae</taxon>
        <taxon>Pyramimonadales</taxon>
        <taxon>Pyramimonadaceae</taxon>
        <taxon>Cymbomonas</taxon>
    </lineage>
</organism>
<gene>
    <name evidence="3" type="ORF">CYMTET_9875</name>
</gene>
<feature type="compositionally biased region" description="Low complexity" evidence="2">
    <location>
        <begin position="1"/>
        <end position="22"/>
    </location>
</feature>
<accession>A0AAE0GQD8</accession>
<feature type="non-terminal residue" evidence="3">
    <location>
        <position position="1"/>
    </location>
</feature>
<proteinExistence type="predicted"/>
<dbReference type="Gene3D" id="2.60.40.10">
    <property type="entry name" value="Immunoglobulins"/>
    <property type="match status" value="2"/>
</dbReference>
<evidence type="ECO:0000256" key="1">
    <source>
        <dbReference type="PROSITE-ProRule" id="PRU00087"/>
    </source>
</evidence>
<evidence type="ECO:0000313" key="4">
    <source>
        <dbReference type="Proteomes" id="UP001190700"/>
    </source>
</evidence>
<dbReference type="AlphaFoldDB" id="A0AAE0GQD8"/>
<comment type="caution">
    <text evidence="3">The sequence shown here is derived from an EMBL/GenBank/DDBJ whole genome shotgun (WGS) entry which is preliminary data.</text>
</comment>
<feature type="region of interest" description="Disordered" evidence="2">
    <location>
        <begin position="1"/>
        <end position="28"/>
    </location>
</feature>
<feature type="repeat" description="Filamin" evidence="1">
    <location>
        <begin position="149"/>
        <end position="264"/>
    </location>
</feature>
<dbReference type="EMBL" id="LGRX02003351">
    <property type="protein sequence ID" value="KAK3282382.1"/>
    <property type="molecule type" value="Genomic_DNA"/>
</dbReference>